<protein>
    <submittedName>
        <fullName evidence="2">Uncharacterized protein</fullName>
    </submittedName>
</protein>
<gene>
    <name evidence="2" type="ORF">PR048_025942</name>
</gene>
<evidence type="ECO:0000313" key="3">
    <source>
        <dbReference type="Proteomes" id="UP001159363"/>
    </source>
</evidence>
<keyword evidence="3" id="KW-1185">Reference proteome</keyword>
<proteinExistence type="predicted"/>
<evidence type="ECO:0000313" key="2">
    <source>
        <dbReference type="EMBL" id="KAJ8872338.1"/>
    </source>
</evidence>
<reference evidence="2 3" key="1">
    <citation type="submission" date="2023-02" db="EMBL/GenBank/DDBJ databases">
        <title>LHISI_Scaffold_Assembly.</title>
        <authorList>
            <person name="Stuart O.P."/>
            <person name="Cleave R."/>
            <person name="Magrath M.J.L."/>
            <person name="Mikheyev A.S."/>
        </authorList>
    </citation>
    <scope>NUCLEOTIDE SEQUENCE [LARGE SCALE GENOMIC DNA]</scope>
    <source>
        <strain evidence="2">Daus_M_001</strain>
        <tissue evidence="2">Leg muscle</tissue>
    </source>
</reference>
<dbReference type="EMBL" id="JARBHB010000011">
    <property type="protein sequence ID" value="KAJ8872338.1"/>
    <property type="molecule type" value="Genomic_DNA"/>
</dbReference>
<feature type="region of interest" description="Disordered" evidence="1">
    <location>
        <begin position="867"/>
        <end position="889"/>
    </location>
</feature>
<feature type="compositionally biased region" description="Basic and acidic residues" evidence="1">
    <location>
        <begin position="867"/>
        <end position="876"/>
    </location>
</feature>
<feature type="region of interest" description="Disordered" evidence="1">
    <location>
        <begin position="678"/>
        <end position="698"/>
    </location>
</feature>
<feature type="compositionally biased region" description="Polar residues" evidence="1">
    <location>
        <begin position="175"/>
        <end position="190"/>
    </location>
</feature>
<evidence type="ECO:0000256" key="1">
    <source>
        <dbReference type="SAM" id="MobiDB-lite"/>
    </source>
</evidence>
<organism evidence="2 3">
    <name type="scientific">Dryococelus australis</name>
    <dbReference type="NCBI Taxonomy" id="614101"/>
    <lineage>
        <taxon>Eukaryota</taxon>
        <taxon>Metazoa</taxon>
        <taxon>Ecdysozoa</taxon>
        <taxon>Arthropoda</taxon>
        <taxon>Hexapoda</taxon>
        <taxon>Insecta</taxon>
        <taxon>Pterygota</taxon>
        <taxon>Neoptera</taxon>
        <taxon>Polyneoptera</taxon>
        <taxon>Phasmatodea</taxon>
        <taxon>Verophasmatodea</taxon>
        <taxon>Anareolatae</taxon>
        <taxon>Phasmatidae</taxon>
        <taxon>Eurycanthinae</taxon>
        <taxon>Dryococelus</taxon>
    </lineage>
</organism>
<feature type="compositionally biased region" description="Basic and acidic residues" evidence="1">
    <location>
        <begin position="191"/>
        <end position="216"/>
    </location>
</feature>
<name>A0ABQ9GJX6_9NEOP</name>
<sequence length="1660" mass="183847">MVLAKCVKRDKHSVWQHKNRSASRGVSSSRATEECTVKLCGVTSPGTQDWKVGKEEAKVRAGAMGRRPLLRVFRNASILQLDISKSDNQFCKQQEHLSAFHISVRICINQEFLFMNGEARRGREGVVLKCRRLCGISRSRQGRMGVVGGRTRRDAHVARPSNLFGSERSDDVGLTQRNSQISTGATSPSRSCRERWRDRSSLPRGEDNLPRYRSRTDGTVLTTPPPPQLPEAGSKIVRCVGLRRATLAVSQLSDDLSATDAVDADKRNSRISRNALDADALRRYLLHPDWLPLNALHRIASQRIALLWNQFERSHRFSPLIAAGTSFKRSPNVAGVRKENAIETINPFTVTSYFSEALLKFYFQDIPPPRANQALVNAARRERCWMQIYRPALTGDGALDTRGSAALIAPLFLDLECGILLQLVEPLMVSYIYQVIDPEFVGIEYDGAHAPRKDVISNQKYILSRASEKAEVIVNRLCVGCLTTETRVKAVHGYVPSRDMSVRSLSTSQLKLRRSVSRHVDESNNTPWQRRTANRMTFPGTSVRVGSFSLPRTFIPASVQIVLSCNNGHVTASGPVIDGAISARTQAPSCGALAVIMTCQLEARDLECKGCQEGLEFISNTTHASLLATYGFRVFSWPTDVQAVTRVTFAFVICSLSCKQNGAAPECKGGEKWEIPEKTRRPAALSDATPTRENPRSPTMFMLPEADSRRRLVTVGHTHLHVFLVRCPDDKRRRSQRIRSESPISTTARTPVLLVSVLELTILPIGRSSDFYSKIDFKSADFIANSLYSKCFGIGKERSRLDERAILVNCRPCVTGGNGRDPRPRVLVELPHHAWLCLLCSRLHIPTVSTASMTGEAGGWPRRHCAATDDGHKTGGDRVPGAQDRAGDIPAMPTNPLGRCYAIGSHLALTIQNNQWTGPRNPQAKPPSLKQITISTLASHHGEPGSVPGRLTGFSQVGIAPAMPLVGGFSRGSPVPPSPSYRRRSIFTSITSIGSQDLARPRNLVDSFAIKLDSKALRVLEIQLVGSLAVAPVQTTGKVARGWVLVFLAGLLLVGREIHPQLPLSQRARWRALCPDGLSVEVRTFHELLWRRVKTPQFFVSSSSVSFSLAYALIECSIHARRRNANGLAKPHPPSLHSGERYDYGSTIKEDNNSTIVVSFTFLPRIVLLPLLKAVHDKVTTFEINLGIKSLPLHAYILTGAPSDMRPVKLVTMEEKSALHVSESLASDIVIVDTHVGICVRGRTYAIMRNYSEVDSWGGMHALGGLACGRATTGASWAGEGLHPRPQPGAATWTSFRWQDDTPGRLCKDIRAAPASHPPPPPLHNSRSSTLQIAVLPQRSCCCYSRLTITSDFPEALLKLYSQDVSPPYSSKPALKEIVFMQKIYLQLSAHEFCASPFWCNFLEIDELSLLEAERNILEHANVTFEQGLQFLWPPTGRAQKGPTLERKYERYLMTHNNRVVVYDKGMERRWNARAGVTGESRDNPPTSGIVRQDSYVRKSPGIEPAPFALAASENALKTNGCVCVCDLLVSQHSVEQLSPEHLFSLRKALTCIAVAENRNFSRIKLLKFTTKKKRRGRVGTRQYVFDALGRLDVFYVPGTASHDPTGFYGYRWIPFQMLFPTDKLGFEHVHTGVDFTIGSQFIRHALDDSEPIADLQGNK</sequence>
<feature type="region of interest" description="Disordered" evidence="1">
    <location>
        <begin position="145"/>
        <end position="233"/>
    </location>
</feature>
<comment type="caution">
    <text evidence="2">The sequence shown here is derived from an EMBL/GenBank/DDBJ whole genome shotgun (WGS) entry which is preliminary data.</text>
</comment>
<accession>A0ABQ9GJX6</accession>
<dbReference type="Proteomes" id="UP001159363">
    <property type="component" value="Chromosome 10"/>
</dbReference>